<name>A0A5S3PR45_9FLAO</name>
<keyword evidence="1" id="KW-0732">Signal</keyword>
<accession>A0A5S3PR45</accession>
<reference evidence="2 3" key="1">
    <citation type="submission" date="2019-05" db="EMBL/GenBank/DDBJ databases">
        <authorList>
            <person name="Zhang J.-Y."/>
            <person name="Feg X."/>
            <person name="Du Z.-J."/>
        </authorList>
    </citation>
    <scope>NUCLEOTIDE SEQUENCE [LARGE SCALE GENOMIC DNA]</scope>
    <source>
        <strain evidence="2 3">RZ26</strain>
    </source>
</reference>
<evidence type="ECO:0000313" key="2">
    <source>
        <dbReference type="EMBL" id="TMM57164.1"/>
    </source>
</evidence>
<dbReference type="OrthoDB" id="1435119at2"/>
<evidence type="ECO:0000256" key="1">
    <source>
        <dbReference type="SAM" id="SignalP"/>
    </source>
</evidence>
<comment type="caution">
    <text evidence="2">The sequence shown here is derived from an EMBL/GenBank/DDBJ whole genome shotgun (WGS) entry which is preliminary data.</text>
</comment>
<feature type="signal peptide" evidence="1">
    <location>
        <begin position="1"/>
        <end position="19"/>
    </location>
</feature>
<sequence>MRNCLLILILIGNCSISFGQDAFANALASLNLELEFQPKTDSYTTSNKPNQDFVTQFEKCADYEKLERLSELDFDLITKVKCSDLITSKWEGKWQIEFREWEFESESCATDFMSTLDSLQHNRIQVCVSKGGIMWLRDENKIYLVTSGAYFVTYHYKEIKSAIIEGLKK</sequence>
<organism evidence="2 3">
    <name type="scientific">Maribacter algarum</name>
    <name type="common">ex Zhang et al. 2020</name>
    <dbReference type="NCBI Taxonomy" id="2578118"/>
    <lineage>
        <taxon>Bacteria</taxon>
        <taxon>Pseudomonadati</taxon>
        <taxon>Bacteroidota</taxon>
        <taxon>Flavobacteriia</taxon>
        <taxon>Flavobacteriales</taxon>
        <taxon>Flavobacteriaceae</taxon>
        <taxon>Maribacter</taxon>
    </lineage>
</organism>
<dbReference type="AlphaFoldDB" id="A0A5S3PR45"/>
<gene>
    <name evidence="2" type="ORF">FEE95_11780</name>
</gene>
<feature type="chain" id="PRO_5024281777" evidence="1">
    <location>
        <begin position="20"/>
        <end position="169"/>
    </location>
</feature>
<dbReference type="RefSeq" id="WP_138658146.1">
    <property type="nucleotide sequence ID" value="NZ_VATY01000002.1"/>
</dbReference>
<evidence type="ECO:0000313" key="3">
    <source>
        <dbReference type="Proteomes" id="UP000310314"/>
    </source>
</evidence>
<protein>
    <submittedName>
        <fullName evidence="2">Uncharacterized protein</fullName>
    </submittedName>
</protein>
<keyword evidence="3" id="KW-1185">Reference proteome</keyword>
<proteinExistence type="predicted"/>
<dbReference type="EMBL" id="VATY01000002">
    <property type="protein sequence ID" value="TMM57164.1"/>
    <property type="molecule type" value="Genomic_DNA"/>
</dbReference>
<dbReference type="Proteomes" id="UP000310314">
    <property type="component" value="Unassembled WGS sequence"/>
</dbReference>